<reference evidence="1" key="1">
    <citation type="submission" date="2019-08" db="EMBL/GenBank/DDBJ databases">
        <authorList>
            <person name="Kucharzyk K."/>
            <person name="Murdoch R.W."/>
            <person name="Higgins S."/>
            <person name="Loffler F."/>
        </authorList>
    </citation>
    <scope>NUCLEOTIDE SEQUENCE</scope>
</reference>
<dbReference type="Pfam" id="PF22558">
    <property type="entry name" value="REase-ARP"/>
    <property type="match status" value="1"/>
</dbReference>
<dbReference type="AlphaFoldDB" id="A0A644ZCJ4"/>
<accession>A0A644ZCJ4</accession>
<gene>
    <name evidence="1" type="ORF">SDC9_85225</name>
</gene>
<name>A0A644ZCJ4_9ZZZZ</name>
<dbReference type="EMBL" id="VSSQ01008338">
    <property type="protein sequence ID" value="MPM38596.1"/>
    <property type="molecule type" value="Genomic_DNA"/>
</dbReference>
<comment type="caution">
    <text evidence="1">The sequence shown here is derived from an EMBL/GenBank/DDBJ whole genome shotgun (WGS) entry which is preliminary data.</text>
</comment>
<dbReference type="InterPro" id="IPR054333">
    <property type="entry name" value="REase-ARP-assoc"/>
</dbReference>
<proteinExistence type="predicted"/>
<sequence>MTLSITEEYKKKEGDATMKYKMMQYIRAEAQMKKGITFNGDIGNGLFRGKPYPFVLQNSNNNLFAPSSNAICEYFRTNNIAWWNGKLTNHTLSSQVACLNHLFPIREDKSAVLSLVRNILPDIIDVLLIESDRHMPAYIQFESISEADHLNEQTLVRGSNCTSIDALIYGVHKDGRKIIFPIEWKYVEVYGNKSKAIGNSGTTRKARYTNLINQSAQLRVASSNTYYFEPFYQLMRQTLWAEQIIANKNTEIVKADDYVHIHVIPDDNNELLNKSYSCSGKGMVETWRSCLKDQSKYVIISPNKLLAPVIDNQYCTLFKYLENRYW</sequence>
<evidence type="ECO:0000313" key="1">
    <source>
        <dbReference type="EMBL" id="MPM38596.1"/>
    </source>
</evidence>
<organism evidence="1">
    <name type="scientific">bioreactor metagenome</name>
    <dbReference type="NCBI Taxonomy" id="1076179"/>
    <lineage>
        <taxon>unclassified sequences</taxon>
        <taxon>metagenomes</taxon>
        <taxon>ecological metagenomes</taxon>
    </lineage>
</organism>
<protein>
    <submittedName>
        <fullName evidence="1">Uncharacterized protein</fullName>
    </submittedName>
</protein>